<proteinExistence type="predicted"/>
<dbReference type="Proteomes" id="UP001153555">
    <property type="component" value="Unassembled WGS sequence"/>
</dbReference>
<name>A0A9N7MQA6_STRHE</name>
<accession>A0A9N7MQA6</accession>
<organism evidence="1 2">
    <name type="scientific">Striga hermonthica</name>
    <name type="common">Purple witchweed</name>
    <name type="synonym">Buchnera hermonthica</name>
    <dbReference type="NCBI Taxonomy" id="68872"/>
    <lineage>
        <taxon>Eukaryota</taxon>
        <taxon>Viridiplantae</taxon>
        <taxon>Streptophyta</taxon>
        <taxon>Embryophyta</taxon>
        <taxon>Tracheophyta</taxon>
        <taxon>Spermatophyta</taxon>
        <taxon>Magnoliopsida</taxon>
        <taxon>eudicotyledons</taxon>
        <taxon>Gunneridae</taxon>
        <taxon>Pentapetalae</taxon>
        <taxon>asterids</taxon>
        <taxon>lamiids</taxon>
        <taxon>Lamiales</taxon>
        <taxon>Orobanchaceae</taxon>
        <taxon>Buchnereae</taxon>
        <taxon>Striga</taxon>
    </lineage>
</organism>
<feature type="non-terminal residue" evidence="1">
    <location>
        <position position="1"/>
    </location>
</feature>
<reference evidence="1" key="1">
    <citation type="submission" date="2019-12" db="EMBL/GenBank/DDBJ databases">
        <authorList>
            <person name="Scholes J."/>
        </authorList>
    </citation>
    <scope>NUCLEOTIDE SEQUENCE</scope>
</reference>
<comment type="caution">
    <text evidence="1">The sequence shown here is derived from an EMBL/GenBank/DDBJ whole genome shotgun (WGS) entry which is preliminary data.</text>
</comment>
<evidence type="ECO:0000313" key="1">
    <source>
        <dbReference type="EMBL" id="CAA0813311.1"/>
    </source>
</evidence>
<gene>
    <name evidence="1" type="ORF">SHERM_13870</name>
</gene>
<feature type="non-terminal residue" evidence="1">
    <location>
        <position position="98"/>
    </location>
</feature>
<dbReference type="AlphaFoldDB" id="A0A9N7MQA6"/>
<evidence type="ECO:0000313" key="2">
    <source>
        <dbReference type="Proteomes" id="UP001153555"/>
    </source>
</evidence>
<dbReference type="EMBL" id="CACSLK010011313">
    <property type="protein sequence ID" value="CAA0813311.1"/>
    <property type="molecule type" value="Genomic_DNA"/>
</dbReference>
<keyword evidence="2" id="KW-1185">Reference proteome</keyword>
<protein>
    <submittedName>
        <fullName evidence="1">Uncharacterized protein</fullName>
    </submittedName>
</protein>
<sequence>LSKVRSRLVSSTSKRLWIGLRPCQDIFEFGVFSASIEKLILIRSKSRPENQLFVGYSICQWPGQAAPVCAALSRPLAEPAPACPVQPTTGSDRLDRFS</sequence>